<dbReference type="EMBL" id="MU157829">
    <property type="protein sequence ID" value="KAF9533315.1"/>
    <property type="molecule type" value="Genomic_DNA"/>
</dbReference>
<organism evidence="2 3">
    <name type="scientific">Crepidotus variabilis</name>
    <dbReference type="NCBI Taxonomy" id="179855"/>
    <lineage>
        <taxon>Eukaryota</taxon>
        <taxon>Fungi</taxon>
        <taxon>Dikarya</taxon>
        <taxon>Basidiomycota</taxon>
        <taxon>Agaricomycotina</taxon>
        <taxon>Agaricomycetes</taxon>
        <taxon>Agaricomycetidae</taxon>
        <taxon>Agaricales</taxon>
        <taxon>Agaricineae</taxon>
        <taxon>Crepidotaceae</taxon>
        <taxon>Crepidotus</taxon>
    </lineage>
</organism>
<gene>
    <name evidence="2" type="ORF">CPB83DRAFT_542298</name>
</gene>
<feature type="transmembrane region" description="Helical" evidence="1">
    <location>
        <begin position="175"/>
        <end position="196"/>
    </location>
</feature>
<comment type="caution">
    <text evidence="2">The sequence shown here is derived from an EMBL/GenBank/DDBJ whole genome shotgun (WGS) entry which is preliminary data.</text>
</comment>
<feature type="transmembrane region" description="Helical" evidence="1">
    <location>
        <begin position="20"/>
        <end position="46"/>
    </location>
</feature>
<sequence>MSDDSDLAIDTALLDILVRATFYQTCISCAAIGAEMFMWIFGFSIFLETPKDRRQGRAIYVVISAMILVLDCFARLPFAKYCFEMLYKPKTPTDGYELADLLDHTWYMRTSNWTNVAMVWVSSGLLVYRCYIVWIDKPIIIVIPVLMYLTSVATSIATLARVFDFDFSDRMNLVWIGLTVALNLLVVLLICSRLIYFRNRQATVMGSFDSRMYIGAMSILVESALPLALMGIGYIIVATYGTRSDSLKWVQAYYVIQMLWEFFIALAPQLIIFRVTIGRSWAERSMVSSHLTMPAFQQDTFNSSANDDLEGSISDQDNIIPLRLKNRTSSSKMSEKFEASAVDASA</sequence>
<proteinExistence type="predicted"/>
<evidence type="ECO:0000313" key="3">
    <source>
        <dbReference type="Proteomes" id="UP000807306"/>
    </source>
</evidence>
<protein>
    <submittedName>
        <fullName evidence="2">Uncharacterized protein</fullName>
    </submittedName>
</protein>
<feature type="transmembrane region" description="Helical" evidence="1">
    <location>
        <begin position="139"/>
        <end position="163"/>
    </location>
</feature>
<feature type="transmembrane region" description="Helical" evidence="1">
    <location>
        <begin position="113"/>
        <end position="132"/>
    </location>
</feature>
<evidence type="ECO:0000313" key="2">
    <source>
        <dbReference type="EMBL" id="KAF9533315.1"/>
    </source>
</evidence>
<feature type="transmembrane region" description="Helical" evidence="1">
    <location>
        <begin position="58"/>
        <end position="78"/>
    </location>
</feature>
<reference evidence="2" key="1">
    <citation type="submission" date="2020-11" db="EMBL/GenBank/DDBJ databases">
        <authorList>
            <consortium name="DOE Joint Genome Institute"/>
            <person name="Ahrendt S."/>
            <person name="Riley R."/>
            <person name="Andreopoulos W."/>
            <person name="Labutti K."/>
            <person name="Pangilinan J."/>
            <person name="Ruiz-Duenas F.J."/>
            <person name="Barrasa J.M."/>
            <person name="Sanchez-Garcia M."/>
            <person name="Camarero S."/>
            <person name="Miyauchi S."/>
            <person name="Serrano A."/>
            <person name="Linde D."/>
            <person name="Babiker R."/>
            <person name="Drula E."/>
            <person name="Ayuso-Fernandez I."/>
            <person name="Pacheco R."/>
            <person name="Padilla G."/>
            <person name="Ferreira P."/>
            <person name="Barriuso J."/>
            <person name="Kellner H."/>
            <person name="Castanera R."/>
            <person name="Alfaro M."/>
            <person name="Ramirez L."/>
            <person name="Pisabarro A.G."/>
            <person name="Kuo A."/>
            <person name="Tritt A."/>
            <person name="Lipzen A."/>
            <person name="He G."/>
            <person name="Yan M."/>
            <person name="Ng V."/>
            <person name="Cullen D."/>
            <person name="Martin F."/>
            <person name="Rosso M.-N."/>
            <person name="Henrissat B."/>
            <person name="Hibbett D."/>
            <person name="Martinez A.T."/>
            <person name="Grigoriev I.V."/>
        </authorList>
    </citation>
    <scope>NUCLEOTIDE SEQUENCE</scope>
    <source>
        <strain evidence="2">CBS 506.95</strain>
    </source>
</reference>
<dbReference type="AlphaFoldDB" id="A0A9P6JVB5"/>
<keyword evidence="1" id="KW-0472">Membrane</keyword>
<keyword evidence="3" id="KW-1185">Reference proteome</keyword>
<keyword evidence="1" id="KW-1133">Transmembrane helix</keyword>
<keyword evidence="1" id="KW-0812">Transmembrane</keyword>
<feature type="transmembrane region" description="Helical" evidence="1">
    <location>
        <begin position="252"/>
        <end position="277"/>
    </location>
</feature>
<accession>A0A9P6JVB5</accession>
<evidence type="ECO:0000256" key="1">
    <source>
        <dbReference type="SAM" id="Phobius"/>
    </source>
</evidence>
<feature type="transmembrane region" description="Helical" evidence="1">
    <location>
        <begin position="217"/>
        <end position="240"/>
    </location>
</feature>
<dbReference type="Proteomes" id="UP000807306">
    <property type="component" value="Unassembled WGS sequence"/>
</dbReference>
<name>A0A9P6JVB5_9AGAR</name>